<dbReference type="InterPro" id="IPR042099">
    <property type="entry name" value="ANL_N_sf"/>
</dbReference>
<evidence type="ECO:0000256" key="2">
    <source>
        <dbReference type="ARBA" id="ARBA00006432"/>
    </source>
</evidence>
<dbReference type="InterPro" id="IPR025110">
    <property type="entry name" value="AMP-bd_C"/>
</dbReference>
<dbReference type="PROSITE" id="PS50075">
    <property type="entry name" value="CARRIER"/>
    <property type="match status" value="1"/>
</dbReference>
<dbReference type="Gene3D" id="3.40.50.720">
    <property type="entry name" value="NAD(P)-binding Rossmann-like Domain"/>
    <property type="match status" value="1"/>
</dbReference>
<evidence type="ECO:0000256" key="1">
    <source>
        <dbReference type="ARBA" id="ARBA00001957"/>
    </source>
</evidence>
<dbReference type="InterPro" id="IPR036291">
    <property type="entry name" value="NAD(P)-bd_dom_sf"/>
</dbReference>
<dbReference type="FunFam" id="2.30.38.10:FF:000001">
    <property type="entry name" value="Non-ribosomal peptide synthetase PvdI"/>
    <property type="match status" value="1"/>
</dbReference>
<protein>
    <recommendedName>
        <fullName evidence="5">Carrier domain-containing protein</fullName>
    </recommendedName>
</protein>
<dbReference type="KEGG" id="mmor:MMOR_49800"/>
<dbReference type="SUPFAM" id="SSF51735">
    <property type="entry name" value="NAD(P)-binding Rossmann-fold domains"/>
    <property type="match status" value="1"/>
</dbReference>
<evidence type="ECO:0000256" key="3">
    <source>
        <dbReference type="ARBA" id="ARBA00022450"/>
    </source>
</evidence>
<dbReference type="Pfam" id="PF07993">
    <property type="entry name" value="NAD_binding_4"/>
    <property type="match status" value="1"/>
</dbReference>
<dbReference type="InterPro" id="IPR006162">
    <property type="entry name" value="Ppantetheine_attach_site"/>
</dbReference>
<accession>A0AAD1HG50</accession>
<dbReference type="Gene3D" id="3.40.50.12780">
    <property type="entry name" value="N-terminal domain of ligase-like"/>
    <property type="match status" value="1"/>
</dbReference>
<dbReference type="PROSITE" id="PS00012">
    <property type="entry name" value="PHOSPHOPANTETHEINE"/>
    <property type="match status" value="1"/>
</dbReference>
<dbReference type="Pfam" id="PF00550">
    <property type="entry name" value="PP-binding"/>
    <property type="match status" value="1"/>
</dbReference>
<dbReference type="SMART" id="SM00823">
    <property type="entry name" value="PKS_PP"/>
    <property type="match status" value="1"/>
</dbReference>
<proteinExistence type="inferred from homology"/>
<dbReference type="GO" id="GO:0031177">
    <property type="term" value="F:phosphopantetheine binding"/>
    <property type="evidence" value="ECO:0007669"/>
    <property type="project" value="InterPro"/>
</dbReference>
<evidence type="ECO:0000259" key="5">
    <source>
        <dbReference type="PROSITE" id="PS50075"/>
    </source>
</evidence>
<dbReference type="InterPro" id="IPR000873">
    <property type="entry name" value="AMP-dep_synth/lig_dom"/>
</dbReference>
<dbReference type="InterPro" id="IPR020806">
    <property type="entry name" value="PKS_PP-bd"/>
</dbReference>
<evidence type="ECO:0000313" key="6">
    <source>
        <dbReference type="EMBL" id="BBX04044.1"/>
    </source>
</evidence>
<dbReference type="InterPro" id="IPR010080">
    <property type="entry name" value="Thioester_reductase-like_dom"/>
</dbReference>
<dbReference type="CDD" id="cd05235">
    <property type="entry name" value="SDR_e1"/>
    <property type="match status" value="1"/>
</dbReference>
<dbReference type="NCBIfam" id="TIGR01746">
    <property type="entry name" value="Thioester-redct"/>
    <property type="match status" value="1"/>
</dbReference>
<gene>
    <name evidence="6" type="ORF">MMOR_49800</name>
</gene>
<dbReference type="Pfam" id="PF13193">
    <property type="entry name" value="AMP-binding_C"/>
    <property type="match status" value="1"/>
</dbReference>
<organism evidence="6 7">
    <name type="scientific">Mycolicibacterium moriokaense</name>
    <dbReference type="NCBI Taxonomy" id="39691"/>
    <lineage>
        <taxon>Bacteria</taxon>
        <taxon>Bacillati</taxon>
        <taxon>Actinomycetota</taxon>
        <taxon>Actinomycetes</taxon>
        <taxon>Mycobacteriales</taxon>
        <taxon>Mycobacteriaceae</taxon>
        <taxon>Mycolicibacterium</taxon>
    </lineage>
</organism>
<evidence type="ECO:0000256" key="4">
    <source>
        <dbReference type="ARBA" id="ARBA00022553"/>
    </source>
</evidence>
<dbReference type="Pfam" id="PF00501">
    <property type="entry name" value="AMP-binding"/>
    <property type="match status" value="1"/>
</dbReference>
<dbReference type="SUPFAM" id="SSF47336">
    <property type="entry name" value="ACP-like"/>
    <property type="match status" value="1"/>
</dbReference>
<dbReference type="InterPro" id="IPR009081">
    <property type="entry name" value="PP-bd_ACP"/>
</dbReference>
<dbReference type="FunFam" id="3.30.300.30:FF:000010">
    <property type="entry name" value="Enterobactin synthetase component F"/>
    <property type="match status" value="1"/>
</dbReference>
<evidence type="ECO:0000313" key="7">
    <source>
        <dbReference type="Proteomes" id="UP000466681"/>
    </source>
</evidence>
<dbReference type="InterPro" id="IPR013120">
    <property type="entry name" value="FAR_NAD-bd"/>
</dbReference>
<dbReference type="Gene3D" id="1.10.1200.10">
    <property type="entry name" value="ACP-like"/>
    <property type="match status" value="1"/>
</dbReference>
<dbReference type="SUPFAM" id="SSF56801">
    <property type="entry name" value="Acetyl-CoA synthetase-like"/>
    <property type="match status" value="1"/>
</dbReference>
<dbReference type="EMBL" id="AP022560">
    <property type="protein sequence ID" value="BBX04044.1"/>
    <property type="molecule type" value="Genomic_DNA"/>
</dbReference>
<keyword evidence="3" id="KW-0596">Phosphopantetheine</keyword>
<dbReference type="InterPro" id="IPR036736">
    <property type="entry name" value="ACP-like_sf"/>
</dbReference>
<name>A0AAD1HG50_9MYCO</name>
<comment type="cofactor">
    <cofactor evidence="1">
        <name>pantetheine 4'-phosphate</name>
        <dbReference type="ChEBI" id="CHEBI:47942"/>
    </cofactor>
</comment>
<dbReference type="InterPro" id="IPR045851">
    <property type="entry name" value="AMP-bd_C_sf"/>
</dbReference>
<dbReference type="GO" id="GO:0044550">
    <property type="term" value="P:secondary metabolite biosynthetic process"/>
    <property type="evidence" value="ECO:0007669"/>
    <property type="project" value="UniProtKB-ARBA"/>
</dbReference>
<dbReference type="PANTHER" id="PTHR44845:SF6">
    <property type="entry name" value="BETA-ALANINE-ACTIVATING ENZYME"/>
    <property type="match status" value="1"/>
</dbReference>
<keyword evidence="7" id="KW-1185">Reference proteome</keyword>
<dbReference type="Proteomes" id="UP000466681">
    <property type="component" value="Chromosome"/>
</dbReference>
<dbReference type="AlphaFoldDB" id="A0AAD1HG50"/>
<dbReference type="Gene3D" id="3.30.300.30">
    <property type="match status" value="1"/>
</dbReference>
<sequence>MLSPEGLEDTTLVVAGEACPTELVDRWAPGRVMLNAYGPTEATIYAAISAPLVAGSHEAPIGSPVPGGATFVLDEWLRPVPAGAVGELYLAGRGITVGYVNRGGLTASRFVACPFGEPGARMYRTGDLVRWGADGQLQYLGRADDQVKIRGYRIELGEIQAALAEFDGVDQAVVIAREDRPGDKRLVGYITGTAEPAELRAQLGQRLPGYMVPAAVVVLDALPLTVNGKLDRRALPAPEYQAVAQYRAPSNAIEEVIAGIFAQVLGVDRVGVDDSFFDLGGDSISAMRVIAAVNTALDAQFAVRTLFETPTVAGLAGQWNPDAAMATHGPSFAAVHPLTDGRVHASELTLDKFLDDTTLAGAPTLAGPSTEVRTVLLTGATGFLGRYLVLELLEQLGAVDGTLVCLVRGKDDADALRRLEKTFDSGDPHLLNHFHDLAADRLQVVAGDKGAESMGLDPQTWQRLAESVDLIVDSAAFVNSVLPYSELFAPNVVGTAELIRFALTGRLKPYAFVSTSDVGRQIEPSVFTEDADIRQISATRVVDGSYANGYGNSKWAGEVLLREAHDLCGLPVAVFRSGMIMADPRYAGQLNVSDTVTRMVLSVVATGVAPASFYQVDADGNRQRAHFDGLPVDFVAEAIATLGTRLGEGFQTYHVMNPHDDGIGIDEYVDWLIEAGYPIERIGDFGEWVTRFEAGLQGLPESQRQQSVLQMLQLLVSHTDGQVSAPEPTVGSFAPADRFHAAVKAAKIGPDHDIPHISAPHIIKYVTDLQHLGLL</sequence>
<dbReference type="FunFam" id="1.10.1200.10:FF:000005">
    <property type="entry name" value="Nonribosomal peptide synthetase 1"/>
    <property type="match status" value="1"/>
</dbReference>
<feature type="domain" description="Carrier" evidence="5">
    <location>
        <begin position="248"/>
        <end position="323"/>
    </location>
</feature>
<reference evidence="6 7" key="1">
    <citation type="journal article" date="2019" name="Emerg. Microbes Infect.">
        <title>Comprehensive subspecies identification of 175 nontuberculous mycobacteria species based on 7547 genomic profiles.</title>
        <authorList>
            <person name="Matsumoto Y."/>
            <person name="Kinjo T."/>
            <person name="Motooka D."/>
            <person name="Nabeya D."/>
            <person name="Jung N."/>
            <person name="Uechi K."/>
            <person name="Horii T."/>
            <person name="Iida T."/>
            <person name="Fujita J."/>
            <person name="Nakamura S."/>
        </authorList>
    </citation>
    <scope>NUCLEOTIDE SEQUENCE [LARGE SCALE GENOMIC DNA]</scope>
    <source>
        <strain evidence="6 7">JCM 6375</strain>
    </source>
</reference>
<comment type="similarity">
    <text evidence="2">Belongs to the ATP-dependent AMP-binding enzyme family.</text>
</comment>
<keyword evidence="4" id="KW-0597">Phosphoprotein</keyword>
<dbReference type="PANTHER" id="PTHR44845">
    <property type="entry name" value="CARRIER DOMAIN-CONTAINING PROTEIN"/>
    <property type="match status" value="1"/>
</dbReference>